<sequence>MWVWIRGLSSLIEAKVIYNALEKQGIDWNYVGNQLEVEGVDSFKKSFHSLLVTLQEKADSLRLVSH</sequence>
<proteinExistence type="predicted"/>
<gene>
    <name evidence="1" type="ORF">SAY86_022960</name>
</gene>
<dbReference type="Gene3D" id="3.20.20.70">
    <property type="entry name" value="Aldolase class I"/>
    <property type="match status" value="1"/>
</dbReference>
<evidence type="ECO:0000313" key="1">
    <source>
        <dbReference type="EMBL" id="KAK4792525.1"/>
    </source>
</evidence>
<keyword evidence="2" id="KW-1185">Reference proteome</keyword>
<dbReference type="AlphaFoldDB" id="A0AAN7LUA9"/>
<reference evidence="1 2" key="1">
    <citation type="journal article" date="2023" name="Hortic Res">
        <title>Pangenome of water caltrop reveals structural variations and asymmetric subgenome divergence after allopolyploidization.</title>
        <authorList>
            <person name="Zhang X."/>
            <person name="Chen Y."/>
            <person name="Wang L."/>
            <person name="Yuan Y."/>
            <person name="Fang M."/>
            <person name="Shi L."/>
            <person name="Lu R."/>
            <person name="Comes H.P."/>
            <person name="Ma Y."/>
            <person name="Chen Y."/>
            <person name="Huang G."/>
            <person name="Zhou Y."/>
            <person name="Zheng Z."/>
            <person name="Qiu Y."/>
        </authorList>
    </citation>
    <scope>NUCLEOTIDE SEQUENCE [LARGE SCALE GENOMIC DNA]</scope>
    <source>
        <strain evidence="1">F231</strain>
    </source>
</reference>
<organism evidence="1 2">
    <name type="scientific">Trapa natans</name>
    <name type="common">Water chestnut</name>
    <dbReference type="NCBI Taxonomy" id="22666"/>
    <lineage>
        <taxon>Eukaryota</taxon>
        <taxon>Viridiplantae</taxon>
        <taxon>Streptophyta</taxon>
        <taxon>Embryophyta</taxon>
        <taxon>Tracheophyta</taxon>
        <taxon>Spermatophyta</taxon>
        <taxon>Magnoliopsida</taxon>
        <taxon>eudicotyledons</taxon>
        <taxon>Gunneridae</taxon>
        <taxon>Pentapetalae</taxon>
        <taxon>rosids</taxon>
        <taxon>malvids</taxon>
        <taxon>Myrtales</taxon>
        <taxon>Lythraceae</taxon>
        <taxon>Trapa</taxon>
    </lineage>
</organism>
<dbReference type="EMBL" id="JAXQNO010000008">
    <property type="protein sequence ID" value="KAK4792525.1"/>
    <property type="molecule type" value="Genomic_DNA"/>
</dbReference>
<name>A0AAN7LUA9_TRANT</name>
<dbReference type="InterPro" id="IPR013785">
    <property type="entry name" value="Aldolase_TIM"/>
</dbReference>
<accession>A0AAN7LUA9</accession>
<dbReference type="Proteomes" id="UP001346149">
    <property type="component" value="Unassembled WGS sequence"/>
</dbReference>
<comment type="caution">
    <text evidence="1">The sequence shown here is derived from an EMBL/GenBank/DDBJ whole genome shotgun (WGS) entry which is preliminary data.</text>
</comment>
<protein>
    <submittedName>
        <fullName evidence="1">Uncharacterized protein</fullName>
    </submittedName>
</protein>
<evidence type="ECO:0000313" key="2">
    <source>
        <dbReference type="Proteomes" id="UP001346149"/>
    </source>
</evidence>